<dbReference type="Proteomes" id="UP000886653">
    <property type="component" value="Unassembled WGS sequence"/>
</dbReference>
<dbReference type="EMBL" id="MU167335">
    <property type="protein sequence ID" value="KAG0142876.1"/>
    <property type="molecule type" value="Genomic_DNA"/>
</dbReference>
<protein>
    <submittedName>
        <fullName evidence="1">Uncharacterized protein</fullName>
    </submittedName>
</protein>
<gene>
    <name evidence="1" type="ORF">CROQUDRAFT_680539</name>
</gene>
<evidence type="ECO:0000313" key="2">
    <source>
        <dbReference type="Proteomes" id="UP000886653"/>
    </source>
</evidence>
<reference evidence="1" key="1">
    <citation type="submission" date="2013-11" db="EMBL/GenBank/DDBJ databases">
        <title>Genome sequence of the fusiform rust pathogen reveals effectors for host alternation and coevolution with pine.</title>
        <authorList>
            <consortium name="DOE Joint Genome Institute"/>
            <person name="Smith K."/>
            <person name="Pendleton A."/>
            <person name="Kubisiak T."/>
            <person name="Anderson C."/>
            <person name="Salamov A."/>
            <person name="Aerts A."/>
            <person name="Riley R."/>
            <person name="Clum A."/>
            <person name="Lindquist E."/>
            <person name="Ence D."/>
            <person name="Campbell M."/>
            <person name="Kronenberg Z."/>
            <person name="Feau N."/>
            <person name="Dhillon B."/>
            <person name="Hamelin R."/>
            <person name="Burleigh J."/>
            <person name="Smith J."/>
            <person name="Yandell M."/>
            <person name="Nelson C."/>
            <person name="Grigoriev I."/>
            <person name="Davis J."/>
        </authorList>
    </citation>
    <scope>NUCLEOTIDE SEQUENCE</scope>
    <source>
        <strain evidence="1">G11</strain>
    </source>
</reference>
<dbReference type="OrthoDB" id="2538345at2759"/>
<comment type="caution">
    <text evidence="1">The sequence shown here is derived from an EMBL/GenBank/DDBJ whole genome shotgun (WGS) entry which is preliminary data.</text>
</comment>
<keyword evidence="2" id="KW-1185">Reference proteome</keyword>
<evidence type="ECO:0000313" key="1">
    <source>
        <dbReference type="EMBL" id="KAG0142876.1"/>
    </source>
</evidence>
<organism evidence="1 2">
    <name type="scientific">Cronartium quercuum f. sp. fusiforme G11</name>
    <dbReference type="NCBI Taxonomy" id="708437"/>
    <lineage>
        <taxon>Eukaryota</taxon>
        <taxon>Fungi</taxon>
        <taxon>Dikarya</taxon>
        <taxon>Basidiomycota</taxon>
        <taxon>Pucciniomycotina</taxon>
        <taxon>Pucciniomycetes</taxon>
        <taxon>Pucciniales</taxon>
        <taxon>Coleosporiaceae</taxon>
        <taxon>Cronartium</taxon>
    </lineage>
</organism>
<accession>A0A9P6NFV2</accession>
<name>A0A9P6NFV2_9BASI</name>
<sequence length="53" mass="6296">MLNLEKVAVSKMKELFRVYMEDYNTTTLPHVKILHFGEIQSQDECYPIRANHN</sequence>
<dbReference type="AlphaFoldDB" id="A0A9P6NFV2"/>
<proteinExistence type="predicted"/>